<evidence type="ECO:0000313" key="3">
    <source>
        <dbReference type="Proteomes" id="UP001210925"/>
    </source>
</evidence>
<feature type="region of interest" description="Disordered" evidence="1">
    <location>
        <begin position="1"/>
        <end position="59"/>
    </location>
</feature>
<dbReference type="InterPro" id="IPR008978">
    <property type="entry name" value="HSP20-like_chaperone"/>
</dbReference>
<evidence type="ECO:0008006" key="4">
    <source>
        <dbReference type="Google" id="ProtNLM"/>
    </source>
</evidence>
<dbReference type="AlphaFoldDB" id="A0AAD5UPN2"/>
<feature type="compositionally biased region" description="Basic and acidic residues" evidence="1">
    <location>
        <begin position="32"/>
        <end position="49"/>
    </location>
</feature>
<feature type="compositionally biased region" description="Low complexity" evidence="1">
    <location>
        <begin position="50"/>
        <end position="59"/>
    </location>
</feature>
<evidence type="ECO:0000313" key="2">
    <source>
        <dbReference type="EMBL" id="KAJ3261802.1"/>
    </source>
</evidence>
<dbReference type="SUPFAM" id="SSF49764">
    <property type="entry name" value="HSP20-like chaperones"/>
    <property type="match status" value="1"/>
</dbReference>
<gene>
    <name evidence="2" type="ORF">HK103_004753</name>
</gene>
<dbReference type="EMBL" id="JADGKB010000004">
    <property type="protein sequence ID" value="KAJ3261802.1"/>
    <property type="molecule type" value="Genomic_DNA"/>
</dbReference>
<name>A0AAD5UPN2_9FUNG</name>
<protein>
    <recommendedName>
        <fullName evidence="4">SHSP domain-containing protein</fullName>
    </recommendedName>
</protein>
<dbReference type="Proteomes" id="UP001210925">
    <property type="component" value="Unassembled WGS sequence"/>
</dbReference>
<keyword evidence="3" id="KW-1185">Reference proteome</keyword>
<proteinExistence type="predicted"/>
<comment type="caution">
    <text evidence="2">The sequence shown here is derived from an EMBL/GenBank/DDBJ whole genome shotgun (WGS) entry which is preliminary data.</text>
</comment>
<evidence type="ECO:0000256" key="1">
    <source>
        <dbReference type="SAM" id="MobiDB-lite"/>
    </source>
</evidence>
<sequence>MNQDQSAQDQGDMAKQDNRNKSKNKSGQGKQQRPEEPKKNESEKTEAKGTESTTTSSKVSVEIARCKQAVSPLQVANSRFRLENHLRNKVLDLADELEAIDDAFKESLFRSLYALNPAIGDMIYRSFENSVGQNPIFSTLLPSETMMLQKIMQDLNVCRTFDRGYDIRMDHQQLLQAVINQQGSENGRDILIGTVLNRIFSLPQQNAHLLESIKADLARKRGNLEIDEFANSKRAAIQRTAMAILAQKKVWNEAEASSPLEFPPIDIERSEETLRISARLGTEWSSENVKVDISESGQRIIISGEGENGFVKSIDLPATTKPSQINAEFSEQGILEIVCPITSTSVPLKN</sequence>
<dbReference type="Gene3D" id="2.60.40.790">
    <property type="match status" value="1"/>
</dbReference>
<organism evidence="2 3">
    <name type="scientific">Boothiomyces macroporosus</name>
    <dbReference type="NCBI Taxonomy" id="261099"/>
    <lineage>
        <taxon>Eukaryota</taxon>
        <taxon>Fungi</taxon>
        <taxon>Fungi incertae sedis</taxon>
        <taxon>Chytridiomycota</taxon>
        <taxon>Chytridiomycota incertae sedis</taxon>
        <taxon>Chytridiomycetes</taxon>
        <taxon>Rhizophydiales</taxon>
        <taxon>Terramycetaceae</taxon>
        <taxon>Boothiomyces</taxon>
    </lineage>
</organism>
<accession>A0AAD5UPN2</accession>
<reference evidence="2" key="1">
    <citation type="submission" date="2020-05" db="EMBL/GenBank/DDBJ databases">
        <title>Phylogenomic resolution of chytrid fungi.</title>
        <authorList>
            <person name="Stajich J.E."/>
            <person name="Amses K."/>
            <person name="Simmons R."/>
            <person name="Seto K."/>
            <person name="Myers J."/>
            <person name="Bonds A."/>
            <person name="Quandt C.A."/>
            <person name="Barry K."/>
            <person name="Liu P."/>
            <person name="Grigoriev I."/>
            <person name="Longcore J.E."/>
            <person name="James T.Y."/>
        </authorList>
    </citation>
    <scope>NUCLEOTIDE SEQUENCE</scope>
    <source>
        <strain evidence="2">PLAUS21</strain>
    </source>
</reference>